<keyword evidence="2" id="KW-1185">Reference proteome</keyword>
<dbReference type="Proteomes" id="UP000694501">
    <property type="component" value="Unassembled WGS sequence"/>
</dbReference>
<proteinExistence type="predicted"/>
<sequence length="77" mass="8749">MEGDSQLELYDAVAAGLKEAHRKVCRLHLPDREREVLVRRLLVITAASKHDLAAASRRLDRLMKELEEIARGRFPSA</sequence>
<dbReference type="AlphaFoldDB" id="A0A949JJ99"/>
<dbReference type="EMBL" id="JAELVF020000001">
    <property type="protein sequence ID" value="MBU7596176.1"/>
    <property type="molecule type" value="Genomic_DNA"/>
</dbReference>
<dbReference type="RefSeq" id="WP_211040132.1">
    <property type="nucleotide sequence ID" value="NZ_JAELVF020000001.1"/>
</dbReference>
<evidence type="ECO:0000313" key="2">
    <source>
        <dbReference type="Proteomes" id="UP000694501"/>
    </source>
</evidence>
<protein>
    <submittedName>
        <fullName evidence="1">Uncharacterized protein</fullName>
    </submittedName>
</protein>
<gene>
    <name evidence="1" type="ORF">JGS22_000620</name>
</gene>
<comment type="caution">
    <text evidence="1">The sequence shown here is derived from an EMBL/GenBank/DDBJ whole genome shotgun (WGS) entry which is preliminary data.</text>
</comment>
<accession>A0A949JJ99</accession>
<reference evidence="1" key="1">
    <citation type="submission" date="2021-06" db="EMBL/GenBank/DDBJ databases">
        <title>Sequencing of actinobacteria type strains.</title>
        <authorList>
            <person name="Nguyen G.-S."/>
            <person name="Wentzel A."/>
        </authorList>
    </citation>
    <scope>NUCLEOTIDE SEQUENCE</scope>
    <source>
        <strain evidence="1">P38-E01</strain>
    </source>
</reference>
<name>A0A949JJ99_9ACTN</name>
<organism evidence="1 2">
    <name type="scientific">Streptomyces tardus</name>
    <dbReference type="NCBI Taxonomy" id="2780544"/>
    <lineage>
        <taxon>Bacteria</taxon>
        <taxon>Bacillati</taxon>
        <taxon>Actinomycetota</taxon>
        <taxon>Actinomycetes</taxon>
        <taxon>Kitasatosporales</taxon>
        <taxon>Streptomycetaceae</taxon>
        <taxon>Streptomyces</taxon>
    </lineage>
</organism>
<evidence type="ECO:0000313" key="1">
    <source>
        <dbReference type="EMBL" id="MBU7596176.1"/>
    </source>
</evidence>